<dbReference type="Proteomes" id="UP001168338">
    <property type="component" value="Unassembled WGS sequence"/>
</dbReference>
<feature type="repeat" description="TPR" evidence="3">
    <location>
        <begin position="174"/>
        <end position="207"/>
    </location>
</feature>
<dbReference type="SMART" id="SM00028">
    <property type="entry name" value="TPR"/>
    <property type="match status" value="5"/>
</dbReference>
<evidence type="ECO:0000313" key="4">
    <source>
        <dbReference type="EMBL" id="MDN7023839.1"/>
    </source>
</evidence>
<dbReference type="Pfam" id="PF00515">
    <property type="entry name" value="TPR_1"/>
    <property type="match status" value="2"/>
</dbReference>
<keyword evidence="1" id="KW-0677">Repeat</keyword>
<evidence type="ECO:0000256" key="3">
    <source>
        <dbReference type="PROSITE-ProRule" id="PRU00339"/>
    </source>
</evidence>
<evidence type="ECO:0000256" key="1">
    <source>
        <dbReference type="ARBA" id="ARBA00022737"/>
    </source>
</evidence>
<feature type="repeat" description="TPR" evidence="3">
    <location>
        <begin position="208"/>
        <end position="241"/>
    </location>
</feature>
<name>A0ABT8M7H1_9EURY</name>
<comment type="caution">
    <text evidence="4">The sequence shown here is derived from an EMBL/GenBank/DDBJ whole genome shotgun (WGS) entry which is preliminary data.</text>
</comment>
<gene>
    <name evidence="4" type="ORF">FGU65_02840</name>
</gene>
<reference evidence="4" key="1">
    <citation type="submission" date="2019-05" db="EMBL/GenBank/DDBJ databases">
        <title>Methanoculleus sp. FWC-SCC1, a methanogenic archaeon isolated from deep marine cold seep.</title>
        <authorList>
            <person name="Chen Y.-W."/>
            <person name="Chen S.-C."/>
            <person name="Teng N.-H."/>
            <person name="Lai M.-C."/>
        </authorList>
    </citation>
    <scope>NUCLEOTIDE SEQUENCE</scope>
    <source>
        <strain evidence="4">FWC-SCC1</strain>
    </source>
</reference>
<dbReference type="EMBL" id="VCYH01000001">
    <property type="protein sequence ID" value="MDN7023839.1"/>
    <property type="molecule type" value="Genomic_DNA"/>
</dbReference>
<dbReference type="Pfam" id="PF13431">
    <property type="entry name" value="TPR_17"/>
    <property type="match status" value="1"/>
</dbReference>
<sequence>MPRTIEGKTAVEWCSEGSDLHHLDCYDEAFECYERALIIDPKNAYARIGKCVLLEALARSDEAIECLDCDSGVFERIDQAVQVNSNDAYAWYWKGTATKIVHLLDYDEFDWDDEQLLQELDDEQSQCYNRVLQINPNDPYLWHSVGREFYVLERPNPEVLKCYDRALEIDPSYAYAWYSKGDLFYNGGWYDKAATCYDQATRFMPKFAEAWYWKGGALGYLKRYAQAVECYDRVLQIEPDNDGAWYWKGNALYNLGCRSEALTCFNRAREINPNFPMEIPPC</sequence>
<dbReference type="InterPro" id="IPR011990">
    <property type="entry name" value="TPR-like_helical_dom_sf"/>
</dbReference>
<accession>A0ABT8M7H1</accession>
<dbReference type="PANTHER" id="PTHR44943">
    <property type="entry name" value="CELLULOSE SYNTHASE OPERON PROTEIN C"/>
    <property type="match status" value="1"/>
</dbReference>
<dbReference type="PANTHER" id="PTHR44943:SF8">
    <property type="entry name" value="TPR REPEAT-CONTAINING PROTEIN MJ0263"/>
    <property type="match status" value="1"/>
</dbReference>
<dbReference type="InterPro" id="IPR019734">
    <property type="entry name" value="TPR_rpt"/>
</dbReference>
<keyword evidence="2 3" id="KW-0802">TPR repeat</keyword>
<proteinExistence type="predicted"/>
<organism evidence="4 5">
    <name type="scientific">Methanoculleus frigidifontis</name>
    <dbReference type="NCBI Taxonomy" id="2584085"/>
    <lineage>
        <taxon>Archaea</taxon>
        <taxon>Methanobacteriati</taxon>
        <taxon>Methanobacteriota</taxon>
        <taxon>Stenosarchaea group</taxon>
        <taxon>Methanomicrobia</taxon>
        <taxon>Methanomicrobiales</taxon>
        <taxon>Methanomicrobiaceae</taxon>
        <taxon>Methanoculleus</taxon>
    </lineage>
</organism>
<dbReference type="RefSeq" id="WP_301662900.1">
    <property type="nucleotide sequence ID" value="NZ_VCYH01000001.1"/>
</dbReference>
<protein>
    <submittedName>
        <fullName evidence="4">Tetratricopeptide repeat protein</fullName>
    </submittedName>
</protein>
<feature type="repeat" description="TPR" evidence="3">
    <location>
        <begin position="10"/>
        <end position="43"/>
    </location>
</feature>
<evidence type="ECO:0000256" key="2">
    <source>
        <dbReference type="ARBA" id="ARBA00022803"/>
    </source>
</evidence>
<dbReference type="Gene3D" id="1.25.40.10">
    <property type="entry name" value="Tetratricopeptide repeat domain"/>
    <property type="match status" value="3"/>
</dbReference>
<dbReference type="PROSITE" id="PS50005">
    <property type="entry name" value="TPR"/>
    <property type="match status" value="4"/>
</dbReference>
<feature type="repeat" description="TPR" evidence="3">
    <location>
        <begin position="242"/>
        <end position="275"/>
    </location>
</feature>
<dbReference type="SUPFAM" id="SSF48452">
    <property type="entry name" value="TPR-like"/>
    <property type="match status" value="2"/>
</dbReference>
<dbReference type="InterPro" id="IPR051685">
    <property type="entry name" value="Ycf3/AcsC/BcsC/TPR_MFPF"/>
</dbReference>
<keyword evidence="5" id="KW-1185">Reference proteome</keyword>
<evidence type="ECO:0000313" key="5">
    <source>
        <dbReference type="Proteomes" id="UP001168338"/>
    </source>
</evidence>